<feature type="non-terminal residue" evidence="1">
    <location>
        <position position="1"/>
    </location>
</feature>
<accession>A0ABU3XHT0</accession>
<dbReference type="InterPro" id="IPR012338">
    <property type="entry name" value="Beta-lactam/transpept-like"/>
</dbReference>
<evidence type="ECO:0000313" key="2">
    <source>
        <dbReference type="Proteomes" id="UP001287282"/>
    </source>
</evidence>
<dbReference type="EMBL" id="JAWJBA010000726">
    <property type="protein sequence ID" value="MDV2687429.1"/>
    <property type="molecule type" value="Genomic_DNA"/>
</dbReference>
<proteinExistence type="predicted"/>
<dbReference type="InterPro" id="IPR050515">
    <property type="entry name" value="Beta-lactam/transpept"/>
</dbReference>
<dbReference type="Gene3D" id="3.40.710.10">
    <property type="entry name" value="DD-peptidase/beta-lactamase superfamily"/>
    <property type="match status" value="1"/>
</dbReference>
<comment type="caution">
    <text evidence="1">The sequence shown here is derived from an EMBL/GenBank/DDBJ whole genome shotgun (WGS) entry which is preliminary data.</text>
</comment>
<name>A0ABU3XHT0_9BACI</name>
<dbReference type="PANTHER" id="PTHR30627:SF2">
    <property type="entry name" value="PEPTIDOGLYCAN D,D-TRANSPEPTIDASE MRDA"/>
    <property type="match status" value="1"/>
</dbReference>
<feature type="non-terminal residue" evidence="1">
    <location>
        <position position="83"/>
    </location>
</feature>
<protein>
    <submittedName>
        <fullName evidence="1">Penicillin-binding protein</fullName>
    </submittedName>
</protein>
<evidence type="ECO:0000313" key="1">
    <source>
        <dbReference type="EMBL" id="MDV2687429.1"/>
    </source>
</evidence>
<dbReference type="SUPFAM" id="SSF56601">
    <property type="entry name" value="beta-lactamase/transpeptidase-like"/>
    <property type="match status" value="1"/>
</dbReference>
<dbReference type="Proteomes" id="UP001287282">
    <property type="component" value="Unassembled WGS sequence"/>
</dbReference>
<sequence>EILCGHKEKIKNITDKTGNVIETEPISNGKKGKDLVLTIDMELQKAVDKIIEQELRAAKRLPGTTFTDRAYVVLMDPYTGEIM</sequence>
<organism evidence="1 2">
    <name type="scientific">Alkalihalophilus lindianensis</name>
    <dbReference type="NCBI Taxonomy" id="1630542"/>
    <lineage>
        <taxon>Bacteria</taxon>
        <taxon>Bacillati</taxon>
        <taxon>Bacillota</taxon>
        <taxon>Bacilli</taxon>
        <taxon>Bacillales</taxon>
        <taxon>Bacillaceae</taxon>
        <taxon>Alkalihalophilus</taxon>
    </lineage>
</organism>
<dbReference type="PANTHER" id="PTHR30627">
    <property type="entry name" value="PEPTIDOGLYCAN D,D-TRANSPEPTIDASE"/>
    <property type="match status" value="1"/>
</dbReference>
<reference evidence="1 2" key="1">
    <citation type="submission" date="2023-10" db="EMBL/GenBank/DDBJ databases">
        <title>Screening of Alkalihalobacillus lindianensis BZ-TG-R113 and Its Alleviation of Salt Stress on Rapeseed Growth.</title>
        <authorList>
            <person name="Zhao B."/>
            <person name="Guo T."/>
        </authorList>
    </citation>
    <scope>NUCLEOTIDE SEQUENCE [LARGE SCALE GENOMIC DNA]</scope>
    <source>
        <strain evidence="1 2">BZ-TG-R113</strain>
    </source>
</reference>
<keyword evidence="2" id="KW-1185">Reference proteome</keyword>
<gene>
    <name evidence="1" type="ORF">RYX56_24085</name>
</gene>